<feature type="transmembrane region" description="Helical" evidence="7">
    <location>
        <begin position="100"/>
        <end position="120"/>
    </location>
</feature>
<evidence type="ECO:0000259" key="8">
    <source>
        <dbReference type="PROSITE" id="PS50928"/>
    </source>
</evidence>
<evidence type="ECO:0000256" key="3">
    <source>
        <dbReference type="ARBA" id="ARBA00022475"/>
    </source>
</evidence>
<evidence type="ECO:0000313" key="10">
    <source>
        <dbReference type="Proteomes" id="UP000238164"/>
    </source>
</evidence>
<feature type="transmembrane region" description="Helical" evidence="7">
    <location>
        <begin position="432"/>
        <end position="457"/>
    </location>
</feature>
<dbReference type="PANTHER" id="PTHR43163">
    <property type="entry name" value="DIPEPTIDE TRANSPORT SYSTEM PERMEASE PROTEIN DPPB-RELATED"/>
    <property type="match status" value="1"/>
</dbReference>
<keyword evidence="3" id="KW-1003">Cell membrane</keyword>
<evidence type="ECO:0000256" key="1">
    <source>
        <dbReference type="ARBA" id="ARBA00004651"/>
    </source>
</evidence>
<feature type="transmembrane region" description="Helical" evidence="7">
    <location>
        <begin position="171"/>
        <end position="191"/>
    </location>
</feature>
<feature type="transmembrane region" description="Helical" evidence="7">
    <location>
        <begin position="225"/>
        <end position="246"/>
    </location>
</feature>
<name>A0A2N9JJ77_9ACTN</name>
<evidence type="ECO:0000313" key="9">
    <source>
        <dbReference type="EMBL" id="SPD87507.1"/>
    </source>
</evidence>
<gene>
    <name evidence="9" type="primary">dppB</name>
    <name evidence="9" type="ORF">MPLG2_2477</name>
</gene>
<feature type="transmembrane region" description="Helical" evidence="7">
    <location>
        <begin position="132"/>
        <end position="151"/>
    </location>
</feature>
<dbReference type="GO" id="GO:0005886">
    <property type="term" value="C:plasma membrane"/>
    <property type="evidence" value="ECO:0007669"/>
    <property type="project" value="UniProtKB-SubCell"/>
</dbReference>
<proteinExistence type="inferred from homology"/>
<keyword evidence="2 7" id="KW-0813">Transport</keyword>
<evidence type="ECO:0000256" key="4">
    <source>
        <dbReference type="ARBA" id="ARBA00022692"/>
    </source>
</evidence>
<keyword evidence="6 7" id="KW-0472">Membrane</keyword>
<dbReference type="Pfam" id="PF00528">
    <property type="entry name" value="BPD_transp_1"/>
    <property type="match status" value="1"/>
</dbReference>
<feature type="transmembrane region" description="Helical" evidence="7">
    <location>
        <begin position="283"/>
        <end position="303"/>
    </location>
</feature>
<dbReference type="OrthoDB" id="147688at2"/>
<dbReference type="Pfam" id="PF19300">
    <property type="entry name" value="BPD_transp_1_N"/>
    <property type="match status" value="1"/>
</dbReference>
<keyword evidence="5 7" id="KW-1133">Transmembrane helix</keyword>
<keyword evidence="10" id="KW-1185">Reference proteome</keyword>
<organism evidence="9 10">
    <name type="scientific">Micropruina glycogenica</name>
    <dbReference type="NCBI Taxonomy" id="75385"/>
    <lineage>
        <taxon>Bacteria</taxon>
        <taxon>Bacillati</taxon>
        <taxon>Actinomycetota</taxon>
        <taxon>Actinomycetes</taxon>
        <taxon>Propionibacteriales</taxon>
        <taxon>Nocardioidaceae</taxon>
        <taxon>Micropruina</taxon>
    </lineage>
</organism>
<feature type="domain" description="ABC transmembrane type-1" evidence="8">
    <location>
        <begin position="96"/>
        <end position="497"/>
    </location>
</feature>
<dbReference type="AlphaFoldDB" id="A0A2N9JJ77"/>
<feature type="transmembrane region" description="Helical" evidence="7">
    <location>
        <begin position="477"/>
        <end position="500"/>
    </location>
</feature>
<dbReference type="InterPro" id="IPR045621">
    <property type="entry name" value="BPD_transp_1_N"/>
</dbReference>
<dbReference type="EMBL" id="LT985188">
    <property type="protein sequence ID" value="SPD87507.1"/>
    <property type="molecule type" value="Genomic_DNA"/>
</dbReference>
<feature type="transmembrane region" description="Helical" evidence="7">
    <location>
        <begin position="310"/>
        <end position="328"/>
    </location>
</feature>
<reference evidence="9 10" key="1">
    <citation type="submission" date="2018-02" db="EMBL/GenBank/DDBJ databases">
        <authorList>
            <person name="Cohen D.B."/>
            <person name="Kent A.D."/>
        </authorList>
    </citation>
    <scope>NUCLEOTIDE SEQUENCE [LARGE SCALE GENOMIC DNA]</scope>
    <source>
        <strain evidence="9">1</strain>
    </source>
</reference>
<dbReference type="GO" id="GO:0055085">
    <property type="term" value="P:transmembrane transport"/>
    <property type="evidence" value="ECO:0007669"/>
    <property type="project" value="InterPro"/>
</dbReference>
<dbReference type="PROSITE" id="PS50928">
    <property type="entry name" value="ABC_TM1"/>
    <property type="match status" value="1"/>
</dbReference>
<dbReference type="KEGG" id="mgg:MPLG2_2477"/>
<dbReference type="InterPro" id="IPR035906">
    <property type="entry name" value="MetI-like_sf"/>
</dbReference>
<feature type="transmembrane region" description="Helical" evidence="7">
    <location>
        <begin position="9"/>
        <end position="27"/>
    </location>
</feature>
<dbReference type="InterPro" id="IPR000515">
    <property type="entry name" value="MetI-like"/>
</dbReference>
<sequence length="508" mass="55718">MLRFIARRLAIAIVLLLLLSILMYWLLDIALDPLDDLRTSPALNRDQLIEIRVAQLSLNDPWYVRYWDWLTSCLRGDFGIAWRTGQRVNDLLGGAALTSIQLVFAATVLALLLGVTVGLLSALRQYTTFDYAITFVSFVLYALPIFWVAVLLKQYLAIGLNDYLNNPVMNWPVAIGVSVVAGLFWAGAIAVGLRRQAIVFASAFAITLGALAYVIYSGWLENPRIGIVGVAVIGAAAAYAVTLIFSGINNRRALYSALTTAAVGVVSYIGLQWLFYYVPMNELWLIALLLVAIGIALLIGWLWGGPDRAVSMRGAAVVAVIISVLVYVDRVLQGWQLYMNASVISGRPIATIGAQTPNLGGDFWISQLDKWTHLLLPTIALVLISFAGYTRYQRGSMLEVMNQDYIRTARAKGLSERLVIVRHALRNALLPLASIVPVDFITMIGGAVITETIFNWAGMGRLFVTSLTGSEIDPVMIYIMITGALAMIANLVADFLYGILDPRIRVNA</sequence>
<comment type="subcellular location">
    <subcellularLocation>
        <location evidence="1 7">Cell membrane</location>
        <topology evidence="1 7">Multi-pass membrane protein</topology>
    </subcellularLocation>
</comment>
<comment type="similarity">
    <text evidence="7">Belongs to the binding-protein-dependent transport system permease family.</text>
</comment>
<dbReference type="CDD" id="cd06261">
    <property type="entry name" value="TM_PBP2"/>
    <property type="match status" value="1"/>
</dbReference>
<dbReference type="Gene3D" id="1.10.3720.10">
    <property type="entry name" value="MetI-like"/>
    <property type="match status" value="1"/>
</dbReference>
<dbReference type="Proteomes" id="UP000238164">
    <property type="component" value="Chromosome 1"/>
</dbReference>
<feature type="transmembrane region" description="Helical" evidence="7">
    <location>
        <begin position="253"/>
        <end position="277"/>
    </location>
</feature>
<dbReference type="PANTHER" id="PTHR43163:SF6">
    <property type="entry name" value="DIPEPTIDE TRANSPORT SYSTEM PERMEASE PROTEIN DPPB-RELATED"/>
    <property type="match status" value="1"/>
</dbReference>
<evidence type="ECO:0000256" key="2">
    <source>
        <dbReference type="ARBA" id="ARBA00022448"/>
    </source>
</evidence>
<feature type="transmembrane region" description="Helical" evidence="7">
    <location>
        <begin position="198"/>
        <end position="219"/>
    </location>
</feature>
<evidence type="ECO:0000256" key="7">
    <source>
        <dbReference type="RuleBase" id="RU363032"/>
    </source>
</evidence>
<keyword evidence="4 7" id="KW-0812">Transmembrane</keyword>
<evidence type="ECO:0000256" key="5">
    <source>
        <dbReference type="ARBA" id="ARBA00022989"/>
    </source>
</evidence>
<protein>
    <submittedName>
        <fullName evidence="9">Dipeptide/oligopeptide/nickel ABC transporter permease</fullName>
    </submittedName>
</protein>
<dbReference type="RefSeq" id="WP_105186225.1">
    <property type="nucleotide sequence ID" value="NZ_BAAAGO010000031.1"/>
</dbReference>
<dbReference type="SUPFAM" id="SSF161098">
    <property type="entry name" value="MetI-like"/>
    <property type="match status" value="1"/>
</dbReference>
<accession>A0A2N9JJ77</accession>
<feature type="transmembrane region" description="Helical" evidence="7">
    <location>
        <begin position="371"/>
        <end position="389"/>
    </location>
</feature>
<evidence type="ECO:0000256" key="6">
    <source>
        <dbReference type="ARBA" id="ARBA00023136"/>
    </source>
</evidence>